<dbReference type="GO" id="GO:0000455">
    <property type="term" value="P:enzyme-directed rRNA pseudouridine synthesis"/>
    <property type="evidence" value="ECO:0007669"/>
    <property type="project" value="TreeGrafter"/>
</dbReference>
<dbReference type="EMBL" id="DVOL01000068">
    <property type="protein sequence ID" value="HIV11031.1"/>
    <property type="molecule type" value="Genomic_DNA"/>
</dbReference>
<dbReference type="InterPro" id="IPR002942">
    <property type="entry name" value="S4_RNA-bd"/>
</dbReference>
<dbReference type="GO" id="GO:0003723">
    <property type="term" value="F:RNA binding"/>
    <property type="evidence" value="ECO:0007669"/>
    <property type="project" value="UniProtKB-KW"/>
</dbReference>
<dbReference type="Gene3D" id="3.10.290.10">
    <property type="entry name" value="RNA-binding S4 domain"/>
    <property type="match status" value="1"/>
</dbReference>
<dbReference type="Pfam" id="PF00849">
    <property type="entry name" value="PseudoU_synth_2"/>
    <property type="match status" value="1"/>
</dbReference>
<organism evidence="8 9">
    <name type="scientific">Candidatus Faeciplasma avium</name>
    <dbReference type="NCBI Taxonomy" id="2840798"/>
    <lineage>
        <taxon>Bacteria</taxon>
        <taxon>Bacillati</taxon>
        <taxon>Bacillota</taxon>
        <taxon>Clostridia</taxon>
        <taxon>Eubacteriales</taxon>
        <taxon>Oscillospiraceae</taxon>
        <taxon>Oscillospiraceae incertae sedis</taxon>
        <taxon>Candidatus Faeciplasma</taxon>
    </lineage>
</organism>
<dbReference type="Proteomes" id="UP000823960">
    <property type="component" value="Unassembled WGS sequence"/>
</dbReference>
<reference evidence="8" key="2">
    <citation type="journal article" date="2021" name="PeerJ">
        <title>Extensive microbial diversity within the chicken gut microbiome revealed by metagenomics and culture.</title>
        <authorList>
            <person name="Gilroy R."/>
            <person name="Ravi A."/>
            <person name="Getino M."/>
            <person name="Pursley I."/>
            <person name="Horton D.L."/>
            <person name="Alikhan N.F."/>
            <person name="Baker D."/>
            <person name="Gharbi K."/>
            <person name="Hall N."/>
            <person name="Watson M."/>
            <person name="Adriaenssens E.M."/>
            <person name="Foster-Nyarko E."/>
            <person name="Jarju S."/>
            <person name="Secka A."/>
            <person name="Antonio M."/>
            <person name="Oren A."/>
            <person name="Chaudhuri R.R."/>
            <person name="La Ragione R."/>
            <person name="Hildebrand F."/>
            <person name="Pallen M.J."/>
        </authorList>
    </citation>
    <scope>NUCLEOTIDE SEQUENCE</scope>
    <source>
        <strain evidence="8">1370</strain>
    </source>
</reference>
<feature type="domain" description="RNA-binding S4" evidence="7">
    <location>
        <begin position="13"/>
        <end position="82"/>
    </location>
</feature>
<comment type="function">
    <text evidence="6">Responsible for synthesis of pseudouridine from uracil.</text>
</comment>
<gene>
    <name evidence="8" type="ORF">IAD28_05010</name>
</gene>
<evidence type="ECO:0000256" key="6">
    <source>
        <dbReference type="RuleBase" id="RU362028"/>
    </source>
</evidence>
<evidence type="ECO:0000313" key="9">
    <source>
        <dbReference type="Proteomes" id="UP000823960"/>
    </source>
</evidence>
<dbReference type="InterPro" id="IPR036986">
    <property type="entry name" value="S4_RNA-bd_sf"/>
</dbReference>
<dbReference type="CDD" id="cd00165">
    <property type="entry name" value="S4"/>
    <property type="match status" value="1"/>
</dbReference>
<dbReference type="SUPFAM" id="SSF55120">
    <property type="entry name" value="Pseudouridine synthase"/>
    <property type="match status" value="1"/>
</dbReference>
<dbReference type="InterPro" id="IPR006145">
    <property type="entry name" value="PsdUridine_synth_RsuA/RluA"/>
</dbReference>
<dbReference type="SMART" id="SM00363">
    <property type="entry name" value="S4"/>
    <property type="match status" value="1"/>
</dbReference>
<dbReference type="Gene3D" id="3.30.2350.10">
    <property type="entry name" value="Pseudouridine synthase"/>
    <property type="match status" value="1"/>
</dbReference>
<comment type="catalytic activity">
    <reaction evidence="1 6">
        <text>a uridine in RNA = a pseudouridine in RNA</text>
        <dbReference type="Rhea" id="RHEA:48348"/>
        <dbReference type="Rhea" id="RHEA-COMP:12068"/>
        <dbReference type="Rhea" id="RHEA-COMP:12069"/>
        <dbReference type="ChEBI" id="CHEBI:65314"/>
        <dbReference type="ChEBI" id="CHEBI:65315"/>
    </reaction>
</comment>
<dbReference type="PROSITE" id="PS50889">
    <property type="entry name" value="S4"/>
    <property type="match status" value="1"/>
</dbReference>
<evidence type="ECO:0000256" key="3">
    <source>
        <dbReference type="ARBA" id="ARBA00023235"/>
    </source>
</evidence>
<protein>
    <recommendedName>
        <fullName evidence="6">Pseudouridine synthase</fullName>
        <ecNumber evidence="6">5.4.99.-</ecNumber>
    </recommendedName>
</protein>
<keyword evidence="3 6" id="KW-0413">Isomerase</keyword>
<comment type="similarity">
    <text evidence="2 6">Belongs to the pseudouridine synthase RluA family.</text>
</comment>
<evidence type="ECO:0000256" key="4">
    <source>
        <dbReference type="PIRSR" id="PIRSR606225-1"/>
    </source>
</evidence>
<dbReference type="InterPro" id="IPR006225">
    <property type="entry name" value="PsdUridine_synth_RluC/D"/>
</dbReference>
<dbReference type="CDD" id="cd02869">
    <property type="entry name" value="PseudoU_synth_RluA_like"/>
    <property type="match status" value="1"/>
</dbReference>
<dbReference type="GO" id="GO:0120159">
    <property type="term" value="F:rRNA pseudouridine synthase activity"/>
    <property type="evidence" value="ECO:0007669"/>
    <property type="project" value="UniProtKB-ARBA"/>
</dbReference>
<feature type="active site" evidence="4">
    <location>
        <position position="145"/>
    </location>
</feature>
<evidence type="ECO:0000313" key="8">
    <source>
        <dbReference type="EMBL" id="HIV11031.1"/>
    </source>
</evidence>
<evidence type="ECO:0000256" key="2">
    <source>
        <dbReference type="ARBA" id="ARBA00010876"/>
    </source>
</evidence>
<evidence type="ECO:0000259" key="7">
    <source>
        <dbReference type="SMART" id="SM00363"/>
    </source>
</evidence>
<dbReference type="SUPFAM" id="SSF55174">
    <property type="entry name" value="Alpha-L RNA-binding motif"/>
    <property type="match status" value="1"/>
</dbReference>
<comment type="caution">
    <text evidence="8">The sequence shown here is derived from an EMBL/GenBank/DDBJ whole genome shotgun (WGS) entry which is preliminary data.</text>
</comment>
<dbReference type="PANTHER" id="PTHR21600:SF87">
    <property type="entry name" value="RNA PSEUDOURIDYLATE SYNTHASE DOMAIN-CONTAINING PROTEIN 1"/>
    <property type="match status" value="1"/>
</dbReference>
<dbReference type="InterPro" id="IPR050188">
    <property type="entry name" value="RluA_PseudoU_synthase"/>
</dbReference>
<dbReference type="AlphaFoldDB" id="A0A9D1NRQ9"/>
<evidence type="ECO:0000256" key="5">
    <source>
        <dbReference type="PROSITE-ProRule" id="PRU00182"/>
    </source>
</evidence>
<dbReference type="NCBIfam" id="TIGR00005">
    <property type="entry name" value="rluA_subfam"/>
    <property type="match status" value="1"/>
</dbReference>
<dbReference type="PANTHER" id="PTHR21600">
    <property type="entry name" value="MITOCHONDRIAL RNA PSEUDOURIDINE SYNTHASE"/>
    <property type="match status" value="1"/>
</dbReference>
<dbReference type="InterPro" id="IPR020103">
    <property type="entry name" value="PsdUridine_synth_cat_dom_sf"/>
</dbReference>
<proteinExistence type="inferred from homology"/>
<keyword evidence="5" id="KW-0694">RNA-binding</keyword>
<accession>A0A9D1NRQ9</accession>
<dbReference type="EC" id="5.4.99.-" evidence="6"/>
<reference evidence="8" key="1">
    <citation type="submission" date="2020-10" db="EMBL/GenBank/DDBJ databases">
        <authorList>
            <person name="Gilroy R."/>
        </authorList>
    </citation>
    <scope>NUCLEOTIDE SEQUENCE</scope>
    <source>
        <strain evidence="8">1370</strain>
    </source>
</reference>
<evidence type="ECO:0000256" key="1">
    <source>
        <dbReference type="ARBA" id="ARBA00000073"/>
    </source>
</evidence>
<name>A0A9D1NRQ9_9FIRM</name>
<sequence>MKSFIIKENDAGQRLDKFLTKAVPRLPKNLLYKYIRLKRIKLNGGRCQISDRLSVGDCVTLYINDEFFESRGELDFLSCPPNMDIVYEDSNILIVNKPCGLVVHDDDSQSLDTLLNRLKRYLYDKGEYIPQNEASFTPALCNRLDRNTQGLVICAKNAESLRTMNLAIRKRWIEKRYLCVVIGEPVPEECVLEGYLVKRPAENIVEVSKRELPGSKRILTGYRVLEKRAGLSLCEIELITGRTHQIRAHMSFIGCPLLGDGKYGVNDLNRKYGVKTQALCAYRLEFKAGNDYGSLGYLSGREFKVDNIWFLSYFPSAAGYLAETLTKKG</sequence>